<dbReference type="EMBL" id="BMAC01000643">
    <property type="protein sequence ID" value="GFQ00763.1"/>
    <property type="molecule type" value="Genomic_DNA"/>
</dbReference>
<protein>
    <submittedName>
        <fullName evidence="1">Uncharacterized protein</fullName>
    </submittedName>
</protein>
<organism evidence="1 2">
    <name type="scientific">Phtheirospermum japonicum</name>
    <dbReference type="NCBI Taxonomy" id="374723"/>
    <lineage>
        <taxon>Eukaryota</taxon>
        <taxon>Viridiplantae</taxon>
        <taxon>Streptophyta</taxon>
        <taxon>Embryophyta</taxon>
        <taxon>Tracheophyta</taxon>
        <taxon>Spermatophyta</taxon>
        <taxon>Magnoliopsida</taxon>
        <taxon>eudicotyledons</taxon>
        <taxon>Gunneridae</taxon>
        <taxon>Pentapetalae</taxon>
        <taxon>asterids</taxon>
        <taxon>lamiids</taxon>
        <taxon>Lamiales</taxon>
        <taxon>Orobanchaceae</taxon>
        <taxon>Orobanchaceae incertae sedis</taxon>
        <taxon>Phtheirospermum</taxon>
    </lineage>
</organism>
<keyword evidence="2" id="KW-1185">Reference proteome</keyword>
<evidence type="ECO:0000313" key="1">
    <source>
        <dbReference type="EMBL" id="GFQ00763.1"/>
    </source>
</evidence>
<evidence type="ECO:0000313" key="2">
    <source>
        <dbReference type="Proteomes" id="UP000653305"/>
    </source>
</evidence>
<comment type="caution">
    <text evidence="1">The sequence shown here is derived from an EMBL/GenBank/DDBJ whole genome shotgun (WGS) entry which is preliminary data.</text>
</comment>
<sequence length="116" mass="12329">PVLSWALSGDLQFISTACGQKLDEISVSLSKILSVHGYGWWAASSTAKLGLGISTIRRGHAGELTFMPLKAFSVTSFFVSVAAPTAMVSLRSSGLQSVRYSCSYFVFGVKNSNSTV</sequence>
<feature type="non-terminal residue" evidence="1">
    <location>
        <position position="1"/>
    </location>
</feature>
<dbReference type="PANTHER" id="PTHR37744">
    <property type="entry name" value="STAR LIPID TRANSFER-LIKE PROTEIN"/>
    <property type="match status" value="1"/>
</dbReference>
<accession>A0A830CRE2</accession>
<dbReference type="OrthoDB" id="1690282at2759"/>
<proteinExistence type="predicted"/>
<reference evidence="1" key="1">
    <citation type="submission" date="2020-07" db="EMBL/GenBank/DDBJ databases">
        <title>Ethylene signaling mediates host invasion by parasitic plants.</title>
        <authorList>
            <person name="Yoshida S."/>
        </authorList>
    </citation>
    <scope>NUCLEOTIDE SEQUENCE</scope>
    <source>
        <strain evidence="1">Okayama</strain>
    </source>
</reference>
<dbReference type="AlphaFoldDB" id="A0A830CRE2"/>
<name>A0A830CRE2_9LAMI</name>
<gene>
    <name evidence="1" type="ORF">PHJA_002220200</name>
</gene>
<dbReference type="PANTHER" id="PTHR37744:SF1">
    <property type="entry name" value="STAR LIPID TRANSFER-LIKE PROTEIN"/>
    <property type="match status" value="1"/>
</dbReference>
<dbReference type="Proteomes" id="UP000653305">
    <property type="component" value="Unassembled WGS sequence"/>
</dbReference>